<dbReference type="CDD" id="cd02440">
    <property type="entry name" value="AdoMet_MTases"/>
    <property type="match status" value="1"/>
</dbReference>
<keyword evidence="3 5" id="KW-0831">Ubiquinone biosynthesis</keyword>
<dbReference type="InterPro" id="IPR029063">
    <property type="entry name" value="SAM-dependent_MTases_sf"/>
</dbReference>
<dbReference type="Gene3D" id="3.40.50.150">
    <property type="entry name" value="Vaccinia Virus protein VP39"/>
    <property type="match status" value="1"/>
</dbReference>
<comment type="similarity">
    <text evidence="5">Belongs to the methyltransferase superfamily. UbiG/COQ3 family.</text>
</comment>
<evidence type="ECO:0000256" key="5">
    <source>
        <dbReference type="HAMAP-Rule" id="MF_00472"/>
    </source>
</evidence>
<dbReference type="Pfam" id="PF13489">
    <property type="entry name" value="Methyltransf_23"/>
    <property type="match status" value="1"/>
</dbReference>
<gene>
    <name evidence="5 6" type="primary">ubiG</name>
    <name evidence="6" type="ORF">NTG6680_2187</name>
</gene>
<evidence type="ECO:0000256" key="1">
    <source>
        <dbReference type="ARBA" id="ARBA00022603"/>
    </source>
</evidence>
<evidence type="ECO:0000313" key="6">
    <source>
        <dbReference type="EMBL" id="CAG9933436.1"/>
    </source>
</evidence>
<evidence type="ECO:0000256" key="3">
    <source>
        <dbReference type="ARBA" id="ARBA00022688"/>
    </source>
</evidence>
<dbReference type="EC" id="2.1.1.64" evidence="5"/>
<dbReference type="PANTHER" id="PTHR43464:SF19">
    <property type="entry name" value="UBIQUINONE BIOSYNTHESIS O-METHYLTRANSFERASE, MITOCHONDRIAL"/>
    <property type="match status" value="1"/>
</dbReference>
<dbReference type="InterPro" id="IPR010233">
    <property type="entry name" value="UbiG_MeTrfase"/>
</dbReference>
<organism evidence="6 7">
    <name type="scientific">Candidatus Nitrotoga arctica</name>
    <dbReference type="NCBI Taxonomy" id="453162"/>
    <lineage>
        <taxon>Bacteria</taxon>
        <taxon>Pseudomonadati</taxon>
        <taxon>Pseudomonadota</taxon>
        <taxon>Betaproteobacteria</taxon>
        <taxon>Nitrosomonadales</taxon>
        <taxon>Gallionellaceae</taxon>
        <taxon>Candidatus Nitrotoga</taxon>
    </lineage>
</organism>
<name>A0ABM8Z0Q2_9PROT</name>
<comment type="catalytic activity">
    <reaction evidence="5">
        <text>a 3-demethylubiquinol + S-adenosyl-L-methionine = a ubiquinol + S-adenosyl-L-homocysteine + H(+)</text>
        <dbReference type="Rhea" id="RHEA:44380"/>
        <dbReference type="Rhea" id="RHEA-COMP:9566"/>
        <dbReference type="Rhea" id="RHEA-COMP:10914"/>
        <dbReference type="ChEBI" id="CHEBI:15378"/>
        <dbReference type="ChEBI" id="CHEBI:17976"/>
        <dbReference type="ChEBI" id="CHEBI:57856"/>
        <dbReference type="ChEBI" id="CHEBI:59789"/>
        <dbReference type="ChEBI" id="CHEBI:84422"/>
        <dbReference type="EC" id="2.1.1.64"/>
    </reaction>
</comment>
<keyword evidence="2 5" id="KW-0808">Transferase</keyword>
<keyword evidence="1 5" id="KW-0489">Methyltransferase</keyword>
<keyword evidence="4 5" id="KW-0949">S-adenosyl-L-methionine</keyword>
<evidence type="ECO:0000256" key="2">
    <source>
        <dbReference type="ARBA" id="ARBA00022679"/>
    </source>
</evidence>
<accession>A0ABM8Z0Q2</accession>
<feature type="binding site" evidence="5">
    <location>
        <position position="99"/>
    </location>
    <ligand>
        <name>S-adenosyl-L-methionine</name>
        <dbReference type="ChEBI" id="CHEBI:59789"/>
    </ligand>
</feature>
<feature type="binding site" evidence="5">
    <location>
        <position position="120"/>
    </location>
    <ligand>
        <name>S-adenosyl-L-methionine</name>
        <dbReference type="ChEBI" id="CHEBI:59789"/>
    </ligand>
</feature>
<keyword evidence="7" id="KW-1185">Reference proteome</keyword>
<dbReference type="GO" id="GO:0102208">
    <property type="term" value="F:2-polyprenyl-6-hydroxyphenol methylase activity"/>
    <property type="evidence" value="ECO:0007669"/>
    <property type="project" value="UniProtKB-EC"/>
</dbReference>
<dbReference type="Proteomes" id="UP000839052">
    <property type="component" value="Chromosome"/>
</dbReference>
<feature type="binding site" evidence="5">
    <location>
        <position position="80"/>
    </location>
    <ligand>
        <name>S-adenosyl-L-methionine</name>
        <dbReference type="ChEBI" id="CHEBI:59789"/>
    </ligand>
</feature>
<dbReference type="EC" id="2.1.1.222" evidence="5"/>
<feature type="binding site" evidence="5">
    <location>
        <position position="164"/>
    </location>
    <ligand>
        <name>S-adenosyl-L-methionine</name>
        <dbReference type="ChEBI" id="CHEBI:59789"/>
    </ligand>
</feature>
<evidence type="ECO:0000256" key="4">
    <source>
        <dbReference type="ARBA" id="ARBA00022691"/>
    </source>
</evidence>
<dbReference type="GO" id="GO:0061542">
    <property type="term" value="F:3-demethylubiquinol 3-O-methyltransferase activity"/>
    <property type="evidence" value="ECO:0007669"/>
    <property type="project" value="UniProtKB-EC"/>
</dbReference>
<dbReference type="NCBIfam" id="TIGR01983">
    <property type="entry name" value="UbiG"/>
    <property type="match status" value="1"/>
</dbReference>
<comment type="function">
    <text evidence="5">O-methyltransferase that catalyzes the 2 O-methylation steps in the ubiquinone biosynthetic pathway.</text>
</comment>
<comment type="pathway">
    <text evidence="5">Cofactor biosynthesis; ubiquinone biosynthesis.</text>
</comment>
<dbReference type="PANTHER" id="PTHR43464">
    <property type="entry name" value="METHYLTRANSFERASE"/>
    <property type="match status" value="1"/>
</dbReference>
<proteinExistence type="inferred from homology"/>
<dbReference type="HAMAP" id="MF_00472">
    <property type="entry name" value="UbiG"/>
    <property type="match status" value="1"/>
</dbReference>
<evidence type="ECO:0000313" key="7">
    <source>
        <dbReference type="Proteomes" id="UP000839052"/>
    </source>
</evidence>
<dbReference type="GO" id="GO:0032259">
    <property type="term" value="P:methylation"/>
    <property type="evidence" value="ECO:0007669"/>
    <property type="project" value="UniProtKB-KW"/>
</dbReference>
<protein>
    <recommendedName>
        <fullName evidence="5">Ubiquinone biosynthesis O-methyltransferase</fullName>
    </recommendedName>
    <alternativeName>
        <fullName evidence="5">2-polyprenyl-6-hydroxyphenol methylase</fullName>
        <ecNumber evidence="5">2.1.1.222</ecNumber>
    </alternativeName>
    <alternativeName>
        <fullName evidence="5">3-demethylubiquinone 3-O-methyltransferase</fullName>
        <ecNumber evidence="5">2.1.1.64</ecNumber>
    </alternativeName>
</protein>
<sequence>MPISSEPKHNFFAAQHLKLSRLIGWRFKTSFVTFCPSFRIYEHIMTNADPLELEKFSQLAHRWWDSNSEFKPLHEINPLRLNYINRIAALAGKTVLDVGCGGGILSESMATLGAQVTGIDLGEKALQVARLHLLESGQQVNYRNIAVEDLAAEQPGHYDVVTCMELLEHVPDPSSTVAACAQLTKPGGHVFFSTLNRNPKSYLFAVIGAEYLLHLLPRGTHDYAKFIKPSELAQSCRNAGLNISDISGMSYHPLYKTYSIGQNTDVNYLLACRRD</sequence>
<comment type="catalytic activity">
    <reaction evidence="5">
        <text>a 3-(all-trans-polyprenyl)benzene-1,2-diol + S-adenosyl-L-methionine = a 2-methoxy-6-(all-trans-polyprenyl)phenol + S-adenosyl-L-homocysteine + H(+)</text>
        <dbReference type="Rhea" id="RHEA:31411"/>
        <dbReference type="Rhea" id="RHEA-COMP:9550"/>
        <dbReference type="Rhea" id="RHEA-COMP:9551"/>
        <dbReference type="ChEBI" id="CHEBI:15378"/>
        <dbReference type="ChEBI" id="CHEBI:57856"/>
        <dbReference type="ChEBI" id="CHEBI:59789"/>
        <dbReference type="ChEBI" id="CHEBI:62729"/>
        <dbReference type="ChEBI" id="CHEBI:62731"/>
        <dbReference type="EC" id="2.1.1.222"/>
    </reaction>
</comment>
<dbReference type="SUPFAM" id="SSF53335">
    <property type="entry name" value="S-adenosyl-L-methionine-dependent methyltransferases"/>
    <property type="match status" value="1"/>
</dbReference>
<dbReference type="EMBL" id="OU912926">
    <property type="protein sequence ID" value="CAG9933436.1"/>
    <property type="molecule type" value="Genomic_DNA"/>
</dbReference>
<reference evidence="6 7" key="1">
    <citation type="submission" date="2021-10" db="EMBL/GenBank/DDBJ databases">
        <authorList>
            <person name="Koch H."/>
        </authorList>
    </citation>
    <scope>NUCLEOTIDE SEQUENCE [LARGE SCALE GENOMIC DNA]</scope>
    <source>
        <strain evidence="6">6680</strain>
    </source>
</reference>